<feature type="chain" id="PRO_5038290389" evidence="2">
    <location>
        <begin position="23"/>
        <end position="353"/>
    </location>
</feature>
<dbReference type="InterPro" id="IPR036280">
    <property type="entry name" value="Multihaem_cyt_sf"/>
</dbReference>
<evidence type="ECO:0000313" key="6">
    <source>
        <dbReference type="EMBL" id="KTE89691.1"/>
    </source>
</evidence>
<sequence length="353" mass="38268">MKSRKKILLGLLVLALAVTVLIGCNNQKPGPGTAVTPPPTDQQPVAQYVGSDSCKTCHAEYHTNFEKSHHALAFKPLSDYPLTQPAGEIKLFDAKATDKTGNLDLANKDQVYGVMMDHYVVAKAPEGFTDKVYRVAALEKSGDKYVVKPAKEADIDKDGKPDYTAESYTCGSCHSPGIEHNSKDYGVSCESCHGPGGNHVTAANKAGTMDPKTAVNACNSCHESNPSKNDKGVWTANTHYGTRNYFASKHGQSASMNCLTCHDSHKPNASGLLLKADKAQDICAKCHEGKSFDLEKMMWKNPTDARGHFTKDHSFGALPYDKLGDDKKTPEIEITNQEAIDLITKLLPEAAKK</sequence>
<dbReference type="EMBL" id="LK996017">
    <property type="protein sequence ID" value="CDX02573.1"/>
    <property type="molecule type" value="Genomic_DNA"/>
</dbReference>
<protein>
    <submittedName>
        <fullName evidence="5">Cytochrome c protein</fullName>
        <ecNumber evidence="5">1.7.2.2</ecNumber>
    </submittedName>
</protein>
<name>A0A098B115_DESHA</name>
<keyword evidence="1 2" id="KW-0732">Signal</keyword>
<dbReference type="EC" id="1.7.2.2" evidence="5"/>
<evidence type="ECO:0000313" key="7">
    <source>
        <dbReference type="Proteomes" id="UP000054623"/>
    </source>
</evidence>
<dbReference type="PATRIC" id="fig|49338.4.peg.2884"/>
<dbReference type="EMBL" id="LOCK01000061">
    <property type="protein sequence ID" value="KTE89691.1"/>
    <property type="molecule type" value="Genomic_DNA"/>
</dbReference>
<reference evidence="5" key="1">
    <citation type="submission" date="2014-07" db="EMBL/GenBank/DDBJ databases">
        <authorList>
            <person name="Hornung V.Bastian."/>
        </authorList>
    </citation>
    <scope>NUCLEOTIDE SEQUENCE</scope>
    <source>
        <strain evidence="5">PCE-S</strain>
    </source>
</reference>
<dbReference type="OMA" id="CHAPGIE"/>
<dbReference type="OrthoDB" id="9814800at2"/>
<dbReference type="Gene3D" id="1.10.1130.10">
    <property type="entry name" value="Flavocytochrome C3, Chain A"/>
    <property type="match status" value="2"/>
</dbReference>
<dbReference type="Pfam" id="PF13435">
    <property type="entry name" value="Cytochrome_C554"/>
    <property type="match status" value="1"/>
</dbReference>
<reference evidence="6 7" key="2">
    <citation type="submission" date="2015-12" db="EMBL/GenBank/DDBJ databases">
        <title>Draft Genome Sequence of Desulfitobacterium hafniense Strain DH, a Sulfate-reducing Bacterium Isolated from Paddy Soils.</title>
        <authorList>
            <person name="Bao P."/>
            <person name="Zhang X."/>
            <person name="Li G."/>
        </authorList>
    </citation>
    <scope>NUCLEOTIDE SEQUENCE [LARGE SCALE GENOMIC DNA]</scope>
    <source>
        <strain evidence="6 7">DH</strain>
    </source>
</reference>
<dbReference type="Proteomes" id="UP000054623">
    <property type="component" value="Unassembled WGS sequence"/>
</dbReference>
<evidence type="ECO:0000256" key="1">
    <source>
        <dbReference type="ARBA" id="ARBA00022729"/>
    </source>
</evidence>
<keyword evidence="5" id="KW-0560">Oxidoreductase</keyword>
<evidence type="ECO:0000259" key="4">
    <source>
        <dbReference type="Pfam" id="PF13435"/>
    </source>
</evidence>
<dbReference type="GO" id="GO:0042279">
    <property type="term" value="F:nitrite reductase (cytochrome, ammonia-forming) activity"/>
    <property type="evidence" value="ECO:0007669"/>
    <property type="project" value="UniProtKB-EC"/>
</dbReference>
<evidence type="ECO:0000313" key="5">
    <source>
        <dbReference type="EMBL" id="CDX02573.1"/>
    </source>
</evidence>
<dbReference type="SUPFAM" id="SSF48695">
    <property type="entry name" value="Multiheme cytochromes"/>
    <property type="match status" value="1"/>
</dbReference>
<evidence type="ECO:0000259" key="3">
    <source>
        <dbReference type="Pfam" id="PF09699"/>
    </source>
</evidence>
<feature type="domain" description="Doubled CXXCH motif" evidence="3">
    <location>
        <begin position="250"/>
        <end position="290"/>
    </location>
</feature>
<gene>
    <name evidence="6" type="ORF">AT727_10080</name>
    <name evidence="5" type="ORF">DPCES_2686</name>
</gene>
<organism evidence="5">
    <name type="scientific">Desulfitobacterium hafniense</name>
    <name type="common">Desulfitobacterium frappieri</name>
    <dbReference type="NCBI Taxonomy" id="49338"/>
    <lineage>
        <taxon>Bacteria</taxon>
        <taxon>Bacillati</taxon>
        <taxon>Bacillota</taxon>
        <taxon>Clostridia</taxon>
        <taxon>Eubacteriales</taxon>
        <taxon>Desulfitobacteriaceae</taxon>
        <taxon>Desulfitobacterium</taxon>
    </lineage>
</organism>
<evidence type="ECO:0000256" key="2">
    <source>
        <dbReference type="SAM" id="SignalP"/>
    </source>
</evidence>
<proteinExistence type="predicted"/>
<dbReference type="InterPro" id="IPR023155">
    <property type="entry name" value="Cyt_c-552/4"/>
</dbReference>
<dbReference type="PANTHER" id="PTHR35038:SF8">
    <property type="entry name" value="C-TYPE POLYHEME CYTOCHROME OMCC"/>
    <property type="match status" value="1"/>
</dbReference>
<dbReference type="InterPro" id="IPR010177">
    <property type="entry name" value="Paired_CXXCH_1"/>
</dbReference>
<dbReference type="RefSeq" id="WP_011460365.1">
    <property type="nucleotide sequence ID" value="NZ_JAYFNZ010000017.1"/>
</dbReference>
<dbReference type="InterPro" id="IPR051829">
    <property type="entry name" value="Multiheme_Cytochr_ET"/>
</dbReference>
<dbReference type="AlphaFoldDB" id="A0A098B115"/>
<feature type="signal peptide" evidence="2">
    <location>
        <begin position="1"/>
        <end position="22"/>
    </location>
</feature>
<accession>A0A098B115</accession>
<dbReference type="PANTHER" id="PTHR35038">
    <property type="entry name" value="DISSIMILATORY SULFITE REDUCTASE SIRA"/>
    <property type="match status" value="1"/>
</dbReference>
<feature type="domain" description="Cytochrome c-552/4" evidence="4">
    <location>
        <begin position="153"/>
        <end position="194"/>
    </location>
</feature>
<dbReference type="PROSITE" id="PS51257">
    <property type="entry name" value="PROKAR_LIPOPROTEIN"/>
    <property type="match status" value="1"/>
</dbReference>
<dbReference type="Pfam" id="PF09699">
    <property type="entry name" value="Paired_CXXCH_1"/>
    <property type="match status" value="1"/>
</dbReference>